<dbReference type="InterPro" id="IPR000073">
    <property type="entry name" value="AB_hydrolase_1"/>
</dbReference>
<dbReference type="RefSeq" id="WP_378562491.1">
    <property type="nucleotide sequence ID" value="NZ_JBHSDL010000014.1"/>
</dbReference>
<dbReference type="PANTHER" id="PTHR47751">
    <property type="entry name" value="SUPERFAMILY HYDROLASE, PUTATIVE (AFU_ORTHOLOGUE AFUA_2G16580)-RELATED"/>
    <property type="match status" value="1"/>
</dbReference>
<gene>
    <name evidence="2" type="ORF">ACFO5K_15810</name>
</gene>
<dbReference type="PANTHER" id="PTHR47751:SF1">
    <property type="entry name" value="SUPERFAMILY HYDROLASE, PUTATIVE (AFU_ORTHOLOGUE AFUA_2G16580)-RELATED"/>
    <property type="match status" value="1"/>
</dbReference>
<reference evidence="3" key="1">
    <citation type="journal article" date="2019" name="Int. J. Syst. Evol. Microbiol.">
        <title>The Global Catalogue of Microorganisms (GCM) 10K type strain sequencing project: providing services to taxonomists for standard genome sequencing and annotation.</title>
        <authorList>
            <consortium name="The Broad Institute Genomics Platform"/>
            <consortium name="The Broad Institute Genome Sequencing Center for Infectious Disease"/>
            <person name="Wu L."/>
            <person name="Ma J."/>
        </authorList>
    </citation>
    <scope>NUCLEOTIDE SEQUENCE [LARGE SCALE GENOMIC DNA]</scope>
    <source>
        <strain evidence="3">IBRC-M 10490</strain>
    </source>
</reference>
<feature type="domain" description="AB hydrolase-1" evidence="1">
    <location>
        <begin position="57"/>
        <end position="280"/>
    </location>
</feature>
<evidence type="ECO:0000313" key="3">
    <source>
        <dbReference type="Proteomes" id="UP001595844"/>
    </source>
</evidence>
<proteinExistence type="predicted"/>
<sequence length="298" mass="31050">MTNEVQVTTVESVRFTFTRDGDQLVGSLYLPEHPPTAVVVTTGPLTSVKEQAAGVYAEALARRGFAALAFDHRTFGESAGTPRQLEDPLGKAADIGAAISALGEDARLAGTPIVALGVCAGAGYMARAVADDARIQAFAGVAGVYPDTASAPPDPAVIERGRRAGQRRLATGEAETIPAVSPDGGGDVAMPLVEAYEYYGTARGAVPNYTNGFAVESYEHSPGFDAREAAARLTVPFLLVHSENALVPAWARGFAAAVTSPKSQLWLESAGQIDFYDDPRLIEPAADAAAELFRATVG</sequence>
<dbReference type="SUPFAM" id="SSF53474">
    <property type="entry name" value="alpha/beta-Hydrolases"/>
    <property type="match status" value="1"/>
</dbReference>
<dbReference type="InterPro" id="IPR029058">
    <property type="entry name" value="AB_hydrolase_fold"/>
</dbReference>
<protein>
    <submittedName>
        <fullName evidence="2">Alpha/beta hydrolase</fullName>
    </submittedName>
</protein>
<comment type="caution">
    <text evidence="2">The sequence shown here is derived from an EMBL/GenBank/DDBJ whole genome shotgun (WGS) entry which is preliminary data.</text>
</comment>
<dbReference type="Gene3D" id="3.40.50.1820">
    <property type="entry name" value="alpha/beta hydrolase"/>
    <property type="match status" value="1"/>
</dbReference>
<dbReference type="Gene3D" id="1.10.10.800">
    <property type="match status" value="1"/>
</dbReference>
<dbReference type="GO" id="GO:0016787">
    <property type="term" value="F:hydrolase activity"/>
    <property type="evidence" value="ECO:0007669"/>
    <property type="project" value="UniProtKB-KW"/>
</dbReference>
<organism evidence="2 3">
    <name type="scientific">Nocardia halotolerans</name>
    <dbReference type="NCBI Taxonomy" id="1755878"/>
    <lineage>
        <taxon>Bacteria</taxon>
        <taxon>Bacillati</taxon>
        <taxon>Actinomycetota</taxon>
        <taxon>Actinomycetes</taxon>
        <taxon>Mycobacteriales</taxon>
        <taxon>Nocardiaceae</taxon>
        <taxon>Nocardia</taxon>
    </lineage>
</organism>
<evidence type="ECO:0000313" key="2">
    <source>
        <dbReference type="EMBL" id="MFC4375567.1"/>
    </source>
</evidence>
<keyword evidence="3" id="KW-1185">Reference proteome</keyword>
<dbReference type="Proteomes" id="UP001595844">
    <property type="component" value="Unassembled WGS sequence"/>
</dbReference>
<dbReference type="InterPro" id="IPR051411">
    <property type="entry name" value="Polyketide_trans_af380"/>
</dbReference>
<keyword evidence="2" id="KW-0378">Hydrolase</keyword>
<name>A0ABV8VJG1_9NOCA</name>
<accession>A0ABV8VJG1</accession>
<dbReference type="EMBL" id="JBHSDL010000014">
    <property type="protein sequence ID" value="MFC4375567.1"/>
    <property type="molecule type" value="Genomic_DNA"/>
</dbReference>
<evidence type="ECO:0000259" key="1">
    <source>
        <dbReference type="Pfam" id="PF12697"/>
    </source>
</evidence>
<dbReference type="Pfam" id="PF12697">
    <property type="entry name" value="Abhydrolase_6"/>
    <property type="match status" value="1"/>
</dbReference>